<dbReference type="EMBL" id="SAUN01000001">
    <property type="protein sequence ID" value="RVX42987.1"/>
    <property type="molecule type" value="Genomic_DNA"/>
</dbReference>
<keyword evidence="1" id="KW-1133">Transmembrane helix</keyword>
<organism evidence="2 3">
    <name type="scientific">Nonomuraea polychroma</name>
    <dbReference type="NCBI Taxonomy" id="46176"/>
    <lineage>
        <taxon>Bacteria</taxon>
        <taxon>Bacillati</taxon>
        <taxon>Actinomycetota</taxon>
        <taxon>Actinomycetes</taxon>
        <taxon>Streptosporangiales</taxon>
        <taxon>Streptosporangiaceae</taxon>
        <taxon>Nonomuraea</taxon>
    </lineage>
</organism>
<sequence>MARVWLLILVLLAGWGTARLTGIADLETSETYLLASQLLLAIGLYGSTHDIDRAVARAHARLIVAAVTVGVVLKAALIASVLYLFTGDPLAVVLAVAVAQIDPLSVASVMGDSRLSPKARTILAAWASFDDPVTVVLSVYAATLAFSSDGISVSHLADLGWNALFAAVAYAVWRLVRRGPAWLINTAAVAAVLVGAWTFLMLAVAIIGLFLRLPDGRRLAQAVAVAFPLAAFLMGMLLVNGMAPAEGMLLGAVAFCAQVLAAAALTWGLPVIDRVRLALAQQNGVTAVILALVFERSLDGFVAVVAPAVVTVNLLHALANRAADTWERRRSSVP</sequence>
<dbReference type="Proteomes" id="UP000284824">
    <property type="component" value="Unassembled WGS sequence"/>
</dbReference>
<dbReference type="AlphaFoldDB" id="A0A438MBC5"/>
<proteinExistence type="predicted"/>
<protein>
    <submittedName>
        <fullName evidence="2">Sodium/hydrogen exchanger family protein</fullName>
    </submittedName>
</protein>
<feature type="transmembrane region" description="Helical" evidence="1">
    <location>
        <begin position="188"/>
        <end position="213"/>
    </location>
</feature>
<evidence type="ECO:0000313" key="2">
    <source>
        <dbReference type="EMBL" id="RVX42987.1"/>
    </source>
</evidence>
<keyword evidence="3" id="KW-1185">Reference proteome</keyword>
<feature type="transmembrane region" description="Helical" evidence="1">
    <location>
        <begin position="219"/>
        <end position="239"/>
    </location>
</feature>
<feature type="transmembrane region" description="Helical" evidence="1">
    <location>
        <begin position="91"/>
        <end position="111"/>
    </location>
</feature>
<keyword evidence="1" id="KW-0812">Transmembrane</keyword>
<feature type="transmembrane region" description="Helical" evidence="1">
    <location>
        <begin position="248"/>
        <end position="269"/>
    </location>
</feature>
<name>A0A438MBC5_9ACTN</name>
<feature type="transmembrane region" description="Helical" evidence="1">
    <location>
        <begin position="60"/>
        <end position="85"/>
    </location>
</feature>
<feature type="transmembrane region" description="Helical" evidence="1">
    <location>
        <begin position="123"/>
        <end position="147"/>
    </location>
</feature>
<keyword evidence="1" id="KW-0472">Membrane</keyword>
<dbReference type="OrthoDB" id="517234at2"/>
<evidence type="ECO:0000256" key="1">
    <source>
        <dbReference type="SAM" id="Phobius"/>
    </source>
</evidence>
<accession>A0A438MBC5</accession>
<feature type="transmembrane region" description="Helical" evidence="1">
    <location>
        <begin position="301"/>
        <end position="319"/>
    </location>
</feature>
<feature type="transmembrane region" description="Helical" evidence="1">
    <location>
        <begin position="159"/>
        <end position="176"/>
    </location>
</feature>
<dbReference type="RefSeq" id="WP_127934986.1">
    <property type="nucleotide sequence ID" value="NZ_SAUN01000001.1"/>
</dbReference>
<comment type="caution">
    <text evidence="2">The sequence shown here is derived from an EMBL/GenBank/DDBJ whole genome shotgun (WGS) entry which is preliminary data.</text>
</comment>
<evidence type="ECO:0000313" key="3">
    <source>
        <dbReference type="Proteomes" id="UP000284824"/>
    </source>
</evidence>
<gene>
    <name evidence="2" type="ORF">EDD27_5653</name>
</gene>
<reference evidence="2 3" key="1">
    <citation type="submission" date="2019-01" db="EMBL/GenBank/DDBJ databases">
        <title>Sequencing the genomes of 1000 actinobacteria strains.</title>
        <authorList>
            <person name="Klenk H.-P."/>
        </authorList>
    </citation>
    <scope>NUCLEOTIDE SEQUENCE [LARGE SCALE GENOMIC DNA]</scope>
    <source>
        <strain evidence="2 3">DSM 43925</strain>
    </source>
</reference>